<dbReference type="PANTHER" id="PTHR30486">
    <property type="entry name" value="TWITCHING MOTILITY PROTEIN PILT"/>
    <property type="match status" value="1"/>
</dbReference>
<dbReference type="SUPFAM" id="SSF52540">
    <property type="entry name" value="P-loop containing nucleoside triphosphate hydrolases"/>
    <property type="match status" value="1"/>
</dbReference>
<dbReference type="EMBL" id="WTYD01000002">
    <property type="protein sequence ID" value="MXO54640.1"/>
    <property type="molecule type" value="Genomic_DNA"/>
</dbReference>
<dbReference type="GO" id="GO:0016887">
    <property type="term" value="F:ATP hydrolysis activity"/>
    <property type="evidence" value="ECO:0007669"/>
    <property type="project" value="InterPro"/>
</dbReference>
<accession>A0A844Y7L7</accession>
<dbReference type="OrthoDB" id="9810761at2"/>
<dbReference type="PANTHER" id="PTHR30486:SF6">
    <property type="entry name" value="TYPE IV PILUS RETRACTATION ATPASE PILT"/>
    <property type="match status" value="1"/>
</dbReference>
<evidence type="ECO:0000313" key="5">
    <source>
        <dbReference type="Proteomes" id="UP000430272"/>
    </source>
</evidence>
<dbReference type="GO" id="GO:0005524">
    <property type="term" value="F:ATP binding"/>
    <property type="evidence" value="ECO:0007669"/>
    <property type="project" value="UniProtKB-UniRule"/>
</dbReference>
<feature type="domain" description="Bacterial type II secretion system protein E" evidence="3">
    <location>
        <begin position="148"/>
        <end position="287"/>
    </location>
</feature>
<dbReference type="NCBIfam" id="TIGR02788">
    <property type="entry name" value="VirB11"/>
    <property type="match status" value="1"/>
</dbReference>
<evidence type="ECO:0000313" key="4">
    <source>
        <dbReference type="EMBL" id="MXO54640.1"/>
    </source>
</evidence>
<dbReference type="GO" id="GO:0005737">
    <property type="term" value="C:cytoplasm"/>
    <property type="evidence" value="ECO:0007669"/>
    <property type="project" value="UniProtKB-SubCell"/>
</dbReference>
<reference evidence="4 5" key="1">
    <citation type="submission" date="2019-12" db="EMBL/GenBank/DDBJ databases">
        <title>Genomic-based taxomic classification of the family Erythrobacteraceae.</title>
        <authorList>
            <person name="Xu L."/>
        </authorList>
    </citation>
    <scope>NUCLEOTIDE SEQUENCE [LARGE SCALE GENOMIC DNA]</scope>
    <source>
        <strain evidence="4 5">JCM 17468</strain>
    </source>
</reference>
<gene>
    <name evidence="4" type="primary">virB11</name>
    <name evidence="4" type="ORF">GRI47_11575</name>
</gene>
<dbReference type="Gene3D" id="3.30.450.90">
    <property type="match status" value="1"/>
</dbReference>
<dbReference type="GO" id="GO:0044097">
    <property type="term" value="P:secretion by the type IV secretion system"/>
    <property type="evidence" value="ECO:0007669"/>
    <property type="project" value="InterPro"/>
</dbReference>
<evidence type="ECO:0000259" key="3">
    <source>
        <dbReference type="Pfam" id="PF00437"/>
    </source>
</evidence>
<dbReference type="Proteomes" id="UP000430272">
    <property type="component" value="Unassembled WGS sequence"/>
</dbReference>
<dbReference type="InterPro" id="IPR001482">
    <property type="entry name" value="T2SS/T4SS_dom"/>
</dbReference>
<keyword evidence="2" id="KW-0963">Cytoplasm</keyword>
<proteinExistence type="inferred from homology"/>
<evidence type="ECO:0000256" key="1">
    <source>
        <dbReference type="ARBA" id="ARBA00006611"/>
    </source>
</evidence>
<dbReference type="AlphaFoldDB" id="A0A844Y7L7"/>
<dbReference type="InterPro" id="IPR014155">
    <property type="entry name" value="VirB11"/>
</dbReference>
<evidence type="ECO:0000256" key="2">
    <source>
        <dbReference type="RuleBase" id="RU366071"/>
    </source>
</evidence>
<keyword evidence="2" id="KW-0547">Nucleotide-binding</keyword>
<keyword evidence="5" id="KW-1185">Reference proteome</keyword>
<protein>
    <recommendedName>
        <fullName evidence="2">Type IV secretion system protein</fullName>
    </recommendedName>
</protein>
<sequence length="325" mass="35251">MTVETGYYLDSFLAPLAPVLARSDVTDIYVNRPNEIWIESLGGRIERQEVTGLAEPDLARLARQIAAFGAQGINRSHPLLSATLPDGSRVQIVAPPATRGGHALAIRRHIASDMALTDWADSGAFSALTGGAEVEPFAGRTHRTIAADEAETVLRDAVRARRNILVSGGTSTGKTTFLNALLAEIPMTERLILIEDAEELRVAHPNAVGLIAVRGKLGEADASAEDLLIAALRMRPDRIILGELRGQEAFTFLRAINTGHPGSITTIHADSPHRAIEQLVLLVLQGGSPLRREDVRHYILQSVDVFVQLERRGGKRRVQQIMVAD</sequence>
<comment type="similarity">
    <text evidence="1 2">Belongs to the GSP E family.</text>
</comment>
<dbReference type="GO" id="GO:0043684">
    <property type="term" value="C:type IV secretion system complex"/>
    <property type="evidence" value="ECO:0007669"/>
    <property type="project" value="UniProtKB-UniRule"/>
</dbReference>
<comment type="subcellular location">
    <subcellularLocation>
        <location evidence="2">Cytoplasm</location>
    </subcellularLocation>
</comment>
<organism evidence="4 5">
    <name type="scientific">Qipengyuania pelagi</name>
    <dbReference type="NCBI Taxonomy" id="994320"/>
    <lineage>
        <taxon>Bacteria</taxon>
        <taxon>Pseudomonadati</taxon>
        <taxon>Pseudomonadota</taxon>
        <taxon>Alphaproteobacteria</taxon>
        <taxon>Sphingomonadales</taxon>
        <taxon>Erythrobacteraceae</taxon>
        <taxon>Qipengyuania</taxon>
    </lineage>
</organism>
<keyword evidence="2" id="KW-0067">ATP-binding</keyword>
<dbReference type="CDD" id="cd01130">
    <property type="entry name" value="VirB11-like_ATPase"/>
    <property type="match status" value="1"/>
</dbReference>
<dbReference type="Pfam" id="PF00437">
    <property type="entry name" value="T2SSE"/>
    <property type="match status" value="1"/>
</dbReference>
<comment type="caution">
    <text evidence="4">The sequence shown here is derived from an EMBL/GenBank/DDBJ whole genome shotgun (WGS) entry which is preliminary data.</text>
</comment>
<name>A0A844Y7L7_9SPHN</name>
<dbReference type="Gene3D" id="3.40.50.300">
    <property type="entry name" value="P-loop containing nucleotide triphosphate hydrolases"/>
    <property type="match status" value="1"/>
</dbReference>
<comment type="function">
    <text evidence="2">Part of the Type IV secretion system.</text>
</comment>
<dbReference type="RefSeq" id="WP_160661539.1">
    <property type="nucleotide sequence ID" value="NZ_BAABDV010000001.1"/>
</dbReference>
<dbReference type="InterPro" id="IPR050921">
    <property type="entry name" value="T4SS_GSP_E_ATPase"/>
</dbReference>
<dbReference type="InterPro" id="IPR027417">
    <property type="entry name" value="P-loop_NTPase"/>
</dbReference>